<evidence type="ECO:0000313" key="3">
    <source>
        <dbReference type="EMBL" id="KKY17430.1"/>
    </source>
</evidence>
<reference evidence="3 4" key="1">
    <citation type="submission" date="2015-05" db="EMBL/GenBank/DDBJ databases">
        <title>Distinctive expansion of gene families associated with plant cell wall degradation and secondary metabolism in the genomes of grapevine trunk pathogens.</title>
        <authorList>
            <person name="Lawrence D.P."/>
            <person name="Travadon R."/>
            <person name="Rolshausen P.E."/>
            <person name="Baumgartner K."/>
        </authorList>
    </citation>
    <scope>NUCLEOTIDE SEQUENCE [LARGE SCALE GENOMIC DNA]</scope>
    <source>
        <strain evidence="3">UCRPC4</strain>
    </source>
</reference>
<organism evidence="3 4">
    <name type="scientific">Phaeomoniella chlamydospora</name>
    <name type="common">Phaeoacremonium chlamydosporum</name>
    <dbReference type="NCBI Taxonomy" id="158046"/>
    <lineage>
        <taxon>Eukaryota</taxon>
        <taxon>Fungi</taxon>
        <taxon>Dikarya</taxon>
        <taxon>Ascomycota</taxon>
        <taxon>Pezizomycotina</taxon>
        <taxon>Eurotiomycetes</taxon>
        <taxon>Chaetothyriomycetidae</taxon>
        <taxon>Phaeomoniellales</taxon>
        <taxon>Phaeomoniellaceae</taxon>
        <taxon>Phaeomoniella</taxon>
    </lineage>
</organism>
<keyword evidence="4" id="KW-1185">Reference proteome</keyword>
<dbReference type="Pfam" id="PF23631">
    <property type="entry name" value="DUF7143"/>
    <property type="match status" value="1"/>
</dbReference>
<reference evidence="3 4" key="2">
    <citation type="submission" date="2015-05" db="EMBL/GenBank/DDBJ databases">
        <authorList>
            <person name="Morales-Cruz A."/>
            <person name="Amrine K.C."/>
            <person name="Cantu D."/>
        </authorList>
    </citation>
    <scope>NUCLEOTIDE SEQUENCE [LARGE SCALE GENOMIC DNA]</scope>
    <source>
        <strain evidence="3">UCRPC4</strain>
    </source>
</reference>
<dbReference type="AlphaFoldDB" id="A0A0G2GKJ6"/>
<feature type="signal peptide" evidence="1">
    <location>
        <begin position="1"/>
        <end position="18"/>
    </location>
</feature>
<dbReference type="InterPro" id="IPR055567">
    <property type="entry name" value="DUF7143"/>
</dbReference>
<dbReference type="PANTHER" id="PTHR37592:SF1">
    <property type="match status" value="1"/>
</dbReference>
<sequence>MMHTSFFLMTALATLATAHPLLSSRQSTPCFVIGSVALPQEVIDTDDAIASSITCSGTDTTISGVPDVTSGSTTFSSINFEDSSDSPLGFALSSFATVSPLADNSLSNFTDALNVYEATEAGIRSVGGSLAVKIPKFFLAFQVARIKTAQGVEITDAGQTVEHLLGKVQSNAAGDPGLDEVATLATVLS</sequence>
<comment type="caution">
    <text evidence="3">The sequence shown here is derived from an EMBL/GenBank/DDBJ whole genome shotgun (WGS) entry which is preliminary data.</text>
</comment>
<evidence type="ECO:0000313" key="4">
    <source>
        <dbReference type="Proteomes" id="UP000053317"/>
    </source>
</evidence>
<feature type="domain" description="DUF7143" evidence="2">
    <location>
        <begin position="32"/>
        <end position="188"/>
    </location>
</feature>
<evidence type="ECO:0000259" key="2">
    <source>
        <dbReference type="Pfam" id="PF23631"/>
    </source>
</evidence>
<dbReference type="EMBL" id="LCWF01000146">
    <property type="protein sequence ID" value="KKY17430.1"/>
    <property type="molecule type" value="Genomic_DNA"/>
</dbReference>
<evidence type="ECO:0000256" key="1">
    <source>
        <dbReference type="SAM" id="SignalP"/>
    </source>
</evidence>
<feature type="chain" id="PRO_5002544676" description="DUF7143 domain-containing protein" evidence="1">
    <location>
        <begin position="19"/>
        <end position="189"/>
    </location>
</feature>
<proteinExistence type="predicted"/>
<name>A0A0G2GKJ6_PHACM</name>
<dbReference type="PANTHER" id="PTHR37592">
    <property type="match status" value="1"/>
</dbReference>
<gene>
    <name evidence="3" type="ORF">UCRPC4_g05572</name>
</gene>
<dbReference type="Proteomes" id="UP000053317">
    <property type="component" value="Unassembled WGS sequence"/>
</dbReference>
<protein>
    <recommendedName>
        <fullName evidence="2">DUF7143 domain-containing protein</fullName>
    </recommendedName>
</protein>
<keyword evidence="1" id="KW-0732">Signal</keyword>
<accession>A0A0G2GKJ6</accession>
<dbReference type="OrthoDB" id="2497581at2759"/>